<feature type="region of interest" description="Disordered" evidence="1">
    <location>
        <begin position="20"/>
        <end position="47"/>
    </location>
</feature>
<sequence length="83" mass="9263">MSIRKPRKIQNEPVVSEDAFLNIDISEEKPGSGGHTSELRVQDESGNVSAGQWSRAARLVIFAGLTPEVLERADQRLIHRDRP</sequence>
<dbReference type="KEGG" id="ddu:GF1_31300"/>
<evidence type="ECO:0000313" key="2">
    <source>
        <dbReference type="EMBL" id="BCO10754.1"/>
    </source>
</evidence>
<dbReference type="Proteomes" id="UP001063350">
    <property type="component" value="Chromosome"/>
</dbReference>
<gene>
    <name evidence="2" type="ORF">GF1_31300</name>
</gene>
<name>A0A915U3M7_9BACT</name>
<dbReference type="AlphaFoldDB" id="A0A915U3M7"/>
<dbReference type="EMBL" id="AP024233">
    <property type="protein sequence ID" value="BCO10754.1"/>
    <property type="molecule type" value="Genomic_DNA"/>
</dbReference>
<keyword evidence="3" id="KW-1185">Reference proteome</keyword>
<proteinExistence type="predicted"/>
<accession>A0A915U3M7</accession>
<organism evidence="2 3">
    <name type="scientific">Desulfolithobacter dissulfuricans</name>
    <dbReference type="NCBI Taxonomy" id="2795293"/>
    <lineage>
        <taxon>Bacteria</taxon>
        <taxon>Pseudomonadati</taxon>
        <taxon>Thermodesulfobacteriota</taxon>
        <taxon>Desulfobulbia</taxon>
        <taxon>Desulfobulbales</taxon>
        <taxon>Desulfobulbaceae</taxon>
        <taxon>Desulfolithobacter</taxon>
    </lineage>
</organism>
<dbReference type="RefSeq" id="WP_267927472.1">
    <property type="nucleotide sequence ID" value="NZ_AP024233.1"/>
</dbReference>
<reference evidence="2" key="1">
    <citation type="submission" date="2020-12" db="EMBL/GenBank/DDBJ databases">
        <title>Desulfobium dissulfuricans gen. nov., sp. nov., a novel mesophilic, sulfate-reducing bacterium isolated from a deep-sea hydrothermal vent.</title>
        <authorList>
            <person name="Hashimoto Y."/>
            <person name="Tame A."/>
            <person name="Sawayama S."/>
            <person name="Miyazaki J."/>
            <person name="Takai K."/>
            <person name="Nakagawa S."/>
        </authorList>
    </citation>
    <scope>NUCLEOTIDE SEQUENCE</scope>
    <source>
        <strain evidence="2">GF1</strain>
    </source>
</reference>
<protein>
    <submittedName>
        <fullName evidence="2">Uncharacterized protein</fullName>
    </submittedName>
</protein>
<evidence type="ECO:0000313" key="3">
    <source>
        <dbReference type="Proteomes" id="UP001063350"/>
    </source>
</evidence>
<evidence type="ECO:0000256" key="1">
    <source>
        <dbReference type="SAM" id="MobiDB-lite"/>
    </source>
</evidence>